<feature type="compositionally biased region" description="Low complexity" evidence="1">
    <location>
        <begin position="19"/>
        <end position="33"/>
    </location>
</feature>
<dbReference type="AlphaFoldDB" id="A0A3Q3EQ93"/>
<evidence type="ECO:0000313" key="2">
    <source>
        <dbReference type="Ensembl" id="ENSLBEP00000009504.1"/>
    </source>
</evidence>
<sequence>SLLLLGNRQHTSPRVGFRSSESYSSHNPPSSESDLVQSCSVTKGQSEQ</sequence>
<keyword evidence="3" id="KW-1185">Reference proteome</keyword>
<feature type="compositionally biased region" description="Polar residues" evidence="1">
    <location>
        <begin position="34"/>
        <end position="48"/>
    </location>
</feature>
<proteinExistence type="predicted"/>
<reference evidence="2" key="1">
    <citation type="submission" date="2025-08" db="UniProtKB">
        <authorList>
            <consortium name="Ensembl"/>
        </authorList>
    </citation>
    <scope>IDENTIFICATION</scope>
</reference>
<dbReference type="Proteomes" id="UP000261660">
    <property type="component" value="Unplaced"/>
</dbReference>
<evidence type="ECO:0000256" key="1">
    <source>
        <dbReference type="SAM" id="MobiDB-lite"/>
    </source>
</evidence>
<reference evidence="2" key="2">
    <citation type="submission" date="2025-09" db="UniProtKB">
        <authorList>
            <consortium name="Ensembl"/>
        </authorList>
    </citation>
    <scope>IDENTIFICATION</scope>
</reference>
<dbReference type="Ensembl" id="ENSLBET00000010025.1">
    <property type="protein sequence ID" value="ENSLBEP00000009504.1"/>
    <property type="gene ID" value="ENSLBEG00000007363.1"/>
</dbReference>
<feature type="region of interest" description="Disordered" evidence="1">
    <location>
        <begin position="1"/>
        <end position="48"/>
    </location>
</feature>
<name>A0A3Q3EQ93_9LABR</name>
<dbReference type="InParanoid" id="A0A3Q3EQ93"/>
<evidence type="ECO:0000313" key="3">
    <source>
        <dbReference type="Proteomes" id="UP000261660"/>
    </source>
</evidence>
<accession>A0A3Q3EQ93</accession>
<organism evidence="2 3">
    <name type="scientific">Labrus bergylta</name>
    <name type="common">ballan wrasse</name>
    <dbReference type="NCBI Taxonomy" id="56723"/>
    <lineage>
        <taxon>Eukaryota</taxon>
        <taxon>Metazoa</taxon>
        <taxon>Chordata</taxon>
        <taxon>Craniata</taxon>
        <taxon>Vertebrata</taxon>
        <taxon>Euteleostomi</taxon>
        <taxon>Actinopterygii</taxon>
        <taxon>Neopterygii</taxon>
        <taxon>Teleostei</taxon>
        <taxon>Neoteleostei</taxon>
        <taxon>Acanthomorphata</taxon>
        <taxon>Eupercaria</taxon>
        <taxon>Labriformes</taxon>
        <taxon>Labridae</taxon>
        <taxon>Labrus</taxon>
    </lineage>
</organism>
<protein>
    <submittedName>
        <fullName evidence="2">Uncharacterized protein</fullName>
    </submittedName>
</protein>